<dbReference type="Proteomes" id="UP000789831">
    <property type="component" value="Unassembled WGS sequence"/>
</dbReference>
<comment type="caution">
    <text evidence="1">The sequence shown here is derived from an EMBL/GenBank/DDBJ whole genome shotgun (WGS) entry which is preliminary data.</text>
</comment>
<organism evidence="1 2">
    <name type="scientific">Ambispora gerdemannii</name>
    <dbReference type="NCBI Taxonomy" id="144530"/>
    <lineage>
        <taxon>Eukaryota</taxon>
        <taxon>Fungi</taxon>
        <taxon>Fungi incertae sedis</taxon>
        <taxon>Mucoromycota</taxon>
        <taxon>Glomeromycotina</taxon>
        <taxon>Glomeromycetes</taxon>
        <taxon>Archaeosporales</taxon>
        <taxon>Ambisporaceae</taxon>
        <taxon>Ambispora</taxon>
    </lineage>
</organism>
<evidence type="ECO:0000313" key="1">
    <source>
        <dbReference type="EMBL" id="CAG8616164.1"/>
    </source>
</evidence>
<dbReference type="EMBL" id="CAJVPL010002641">
    <property type="protein sequence ID" value="CAG8616164.1"/>
    <property type="molecule type" value="Genomic_DNA"/>
</dbReference>
<gene>
    <name evidence="1" type="ORF">AGERDE_LOCUS9841</name>
</gene>
<protein>
    <submittedName>
        <fullName evidence="1">4369_t:CDS:1</fullName>
    </submittedName>
</protein>
<accession>A0A9N9CY31</accession>
<keyword evidence="2" id="KW-1185">Reference proteome</keyword>
<proteinExistence type="predicted"/>
<sequence>MNDNQCCEYCRLQWTSEKKVICPKCHQRWNIYYQFCLTCDLTQWKSGNNKIDELIKEDQLKFDDNFVVGLLEWIPYEDFSEIKYVAKGGFGSISKAVRKSGFRYFDEEKRKLVIKAEPMPVALKTISQSSDANLNIIHEEVRNAIEEWNEGEFITIGNRQLKKKSETHEGAVYTSRSISKLETADTYVTRQVADCSIDNDNQFVN</sequence>
<name>A0A9N9CY31_9GLOM</name>
<dbReference type="OrthoDB" id="2318560at2759"/>
<evidence type="ECO:0000313" key="2">
    <source>
        <dbReference type="Proteomes" id="UP000789831"/>
    </source>
</evidence>
<reference evidence="1" key="1">
    <citation type="submission" date="2021-06" db="EMBL/GenBank/DDBJ databases">
        <authorList>
            <person name="Kallberg Y."/>
            <person name="Tangrot J."/>
            <person name="Rosling A."/>
        </authorList>
    </citation>
    <scope>NUCLEOTIDE SEQUENCE</scope>
    <source>
        <strain evidence="1">MT106</strain>
    </source>
</reference>
<dbReference type="AlphaFoldDB" id="A0A9N9CY31"/>